<feature type="domain" description="N-acetyltransferase" evidence="1">
    <location>
        <begin position="2"/>
        <end position="194"/>
    </location>
</feature>
<comment type="caution">
    <text evidence="2">The sequence shown here is derived from an EMBL/GenBank/DDBJ whole genome shotgun (WGS) entry which is preliminary data.</text>
</comment>
<accession>A0A0G0FAQ7</accession>
<dbReference type="GO" id="GO:0016747">
    <property type="term" value="F:acyltransferase activity, transferring groups other than amino-acyl groups"/>
    <property type="evidence" value="ECO:0007669"/>
    <property type="project" value="InterPro"/>
</dbReference>
<gene>
    <name evidence="2" type="ORF">US19_C0002G0019</name>
</gene>
<reference evidence="2 3" key="1">
    <citation type="journal article" date="2015" name="Nature">
        <title>rRNA introns, odd ribosomes, and small enigmatic genomes across a large radiation of phyla.</title>
        <authorList>
            <person name="Brown C.T."/>
            <person name="Hug L.A."/>
            <person name="Thomas B.C."/>
            <person name="Sharon I."/>
            <person name="Castelle C.J."/>
            <person name="Singh A."/>
            <person name="Wilkins M.J."/>
            <person name="Williams K.H."/>
            <person name="Banfield J.F."/>
        </authorList>
    </citation>
    <scope>NUCLEOTIDE SEQUENCE [LARGE SCALE GENOMIC DNA]</scope>
</reference>
<dbReference type="InterPro" id="IPR000182">
    <property type="entry name" value="GNAT_dom"/>
</dbReference>
<dbReference type="Proteomes" id="UP000034492">
    <property type="component" value="Unassembled WGS sequence"/>
</dbReference>
<sequence length="195" mass="22831">MIRIIPLSETHLVDITNIHINSLRNDFLPNLGEKFLLTLYKGAFKSNDVFGFVALDKKKVVGFVIGTKNMKRYFSSSLKSEFIKLSYYLVVRVLKKPSLLKNVIETFTYSSKDVGAPAELVVIAVLKKYQSMGIGRKLVEALEERFSNEKIRKYKLTVHADKRAVYFYEKLRYYRLSQFNLYNKLWYVYEKKLKG</sequence>
<keyword evidence="2" id="KW-0808">Transferase</keyword>
<evidence type="ECO:0000313" key="3">
    <source>
        <dbReference type="Proteomes" id="UP000034492"/>
    </source>
</evidence>
<dbReference type="Gene3D" id="3.40.630.30">
    <property type="match status" value="1"/>
</dbReference>
<dbReference type="PROSITE" id="PS51186">
    <property type="entry name" value="GNAT"/>
    <property type="match status" value="1"/>
</dbReference>
<dbReference type="CDD" id="cd04301">
    <property type="entry name" value="NAT_SF"/>
    <property type="match status" value="1"/>
</dbReference>
<organism evidence="2 3">
    <name type="scientific">Candidatus Daviesbacteria bacterium GW2011_GWB1_36_5</name>
    <dbReference type="NCBI Taxonomy" id="1618426"/>
    <lineage>
        <taxon>Bacteria</taxon>
        <taxon>Candidatus Daviesiibacteriota</taxon>
    </lineage>
</organism>
<dbReference type="InterPro" id="IPR016181">
    <property type="entry name" value="Acyl_CoA_acyltransferase"/>
</dbReference>
<proteinExistence type="predicted"/>
<evidence type="ECO:0000259" key="1">
    <source>
        <dbReference type="PROSITE" id="PS51186"/>
    </source>
</evidence>
<name>A0A0G0FAQ7_9BACT</name>
<dbReference type="EMBL" id="LBSA01000002">
    <property type="protein sequence ID" value="KKQ10600.1"/>
    <property type="molecule type" value="Genomic_DNA"/>
</dbReference>
<evidence type="ECO:0000313" key="2">
    <source>
        <dbReference type="EMBL" id="KKQ10600.1"/>
    </source>
</evidence>
<dbReference type="Pfam" id="PF13673">
    <property type="entry name" value="Acetyltransf_10"/>
    <property type="match status" value="1"/>
</dbReference>
<protein>
    <submittedName>
        <fullName evidence="2">Acetyltransferase, GNAT family</fullName>
    </submittedName>
</protein>
<dbReference type="AlphaFoldDB" id="A0A0G0FAQ7"/>
<dbReference type="PATRIC" id="fig|1618426.3.peg.88"/>
<dbReference type="SUPFAM" id="SSF55729">
    <property type="entry name" value="Acyl-CoA N-acyltransferases (Nat)"/>
    <property type="match status" value="1"/>
</dbReference>